<dbReference type="InterPro" id="IPR011387">
    <property type="entry name" value="TIF2A"/>
</dbReference>
<comment type="function">
    <text evidence="1">Functions in the early steps of protein synthesis of a small number of specific mRNAs. Acts by directing the binding of methionyl-tRNAi to 40S ribosomal subunits. In contrast to the eIF-2 complex, it binds methionyl-tRNAi to 40S subunits in a codon-dependent manner, whereas the eIF-2 complex binds methionyl-tRNAi to 40S subunits in a GTP-dependent manner.</text>
</comment>
<dbReference type="InterPro" id="IPR013979">
    <property type="entry name" value="TIF_beta_prop-like"/>
</dbReference>
<evidence type="ECO:0000256" key="3">
    <source>
        <dbReference type="ARBA" id="ARBA00013819"/>
    </source>
</evidence>
<evidence type="ECO:0000256" key="6">
    <source>
        <dbReference type="ARBA" id="ARBA00022737"/>
    </source>
</evidence>
<feature type="domain" description="Translation initiation factor beta propellor-like" evidence="9">
    <location>
        <begin position="186"/>
        <end position="382"/>
    </location>
</feature>
<evidence type="ECO:0000313" key="11">
    <source>
        <dbReference type="WBParaSite" id="SMUV_0000797701-mRNA-1"/>
    </source>
</evidence>
<evidence type="ECO:0000259" key="9">
    <source>
        <dbReference type="Pfam" id="PF08662"/>
    </source>
</evidence>
<dbReference type="GO" id="GO:0003729">
    <property type="term" value="F:mRNA binding"/>
    <property type="evidence" value="ECO:0007669"/>
    <property type="project" value="TreeGrafter"/>
</dbReference>
<dbReference type="PANTHER" id="PTHR13227:SF0">
    <property type="entry name" value="EUKARYOTIC TRANSLATION INITIATION FACTOR 2A"/>
    <property type="match status" value="1"/>
</dbReference>
<keyword evidence="8" id="KW-0648">Protein biosynthesis</keyword>
<dbReference type="GO" id="GO:0043022">
    <property type="term" value="F:ribosome binding"/>
    <property type="evidence" value="ECO:0007669"/>
    <property type="project" value="TreeGrafter"/>
</dbReference>
<evidence type="ECO:0000256" key="1">
    <source>
        <dbReference type="ARBA" id="ARBA00003993"/>
    </source>
</evidence>
<evidence type="ECO:0000256" key="7">
    <source>
        <dbReference type="ARBA" id="ARBA00022845"/>
    </source>
</evidence>
<protein>
    <recommendedName>
        <fullName evidence="3">Eukaryotic translation initiation factor 2A</fullName>
    </recommendedName>
</protein>
<keyword evidence="6" id="KW-0677">Repeat</keyword>
<dbReference type="SUPFAM" id="SSF82171">
    <property type="entry name" value="DPP6 N-terminal domain-like"/>
    <property type="match status" value="1"/>
</dbReference>
<evidence type="ECO:0000313" key="10">
    <source>
        <dbReference type="Proteomes" id="UP000046393"/>
    </source>
</evidence>
<dbReference type="WBParaSite" id="SMUV_0000797701-mRNA-1">
    <property type="protein sequence ID" value="SMUV_0000797701-mRNA-1"/>
    <property type="gene ID" value="SMUV_0000797701"/>
</dbReference>
<proteinExistence type="inferred from homology"/>
<organism evidence="10 11">
    <name type="scientific">Syphacia muris</name>
    <dbReference type="NCBI Taxonomy" id="451379"/>
    <lineage>
        <taxon>Eukaryota</taxon>
        <taxon>Metazoa</taxon>
        <taxon>Ecdysozoa</taxon>
        <taxon>Nematoda</taxon>
        <taxon>Chromadorea</taxon>
        <taxon>Rhabditida</taxon>
        <taxon>Spirurina</taxon>
        <taxon>Oxyuridomorpha</taxon>
        <taxon>Oxyuroidea</taxon>
        <taxon>Oxyuridae</taxon>
        <taxon>Syphacia</taxon>
    </lineage>
</organism>
<dbReference type="PANTHER" id="PTHR13227">
    <property type="entry name" value="EUKARYOTIC TRANSLATION INITIATION FACTOR 2A"/>
    <property type="match status" value="1"/>
</dbReference>
<dbReference type="InterPro" id="IPR015943">
    <property type="entry name" value="WD40/YVTN_repeat-like_dom_sf"/>
</dbReference>
<dbReference type="STRING" id="451379.A0A0N5AT36"/>
<comment type="similarity">
    <text evidence="2">Belongs to the WD repeat EIF2A family.</text>
</comment>
<evidence type="ECO:0000256" key="5">
    <source>
        <dbReference type="ARBA" id="ARBA00022574"/>
    </source>
</evidence>
<name>A0A0N5AT36_9BILA</name>
<dbReference type="Pfam" id="PF08662">
    <property type="entry name" value="eIF2A"/>
    <property type="match status" value="1"/>
</dbReference>
<dbReference type="Gene3D" id="2.130.10.10">
    <property type="entry name" value="YVTN repeat-like/Quinoprotein amine dehydrogenase"/>
    <property type="match status" value="1"/>
</dbReference>
<accession>A0A0N5AT36</accession>
<dbReference type="Proteomes" id="UP000046393">
    <property type="component" value="Unplaced"/>
</dbReference>
<dbReference type="AlphaFoldDB" id="A0A0N5AT36"/>
<keyword evidence="5" id="KW-0853">WD repeat</keyword>
<dbReference type="GO" id="GO:0000049">
    <property type="term" value="F:tRNA binding"/>
    <property type="evidence" value="ECO:0007669"/>
    <property type="project" value="TreeGrafter"/>
</dbReference>
<sequence length="515" mass="58015">LFFILVRGSNGLSVQRGIAPSKPVFTKTETVLVESATGNEIFNVDLPRTQQILFSPRDHLLLTYEPYVVYGSKTDENGDAKVPSPNLRIWSLPTGKHIKTLSGWRIQWTDDEVYSMRLVGSELFVHKYNSFDKYESKLTVLKVDSFALSSGSEPHHFAVYIPGTSQKPAVVQLRRMDHKFTIVANKTFFKCDRASMLWNCKGNALIIMAIVEVDKSNKSYYGEQNLYLVAINGESCMVPLEKNGPVYSVKWNPSGKQFAVCYGYMPAKVTVYNLKGDAVFSLGEGPRNEIHYNRFGNILLVCGFGNIASGRMQFWNVDERKEIVQIDVPNTTLFEWAPDGQHFLTATTTPRLRIDNGYRIWHYSGRLIQECKYNSPDELWQVQWKPIPDGVYNRFQVVTLTSEEKAKAGLPLVSKCNDGHPINNLPANAITKGGAYVPPHLRKAGSKKGALISNSPSQKVTLSEQEKKIKNLQRKIDDIAKLKKKKADGCTLEANQLAKIEKEAELIAELERLKC</sequence>
<reference evidence="11" key="1">
    <citation type="submission" date="2016-04" db="UniProtKB">
        <authorList>
            <consortium name="WormBaseParasite"/>
        </authorList>
    </citation>
    <scope>IDENTIFICATION</scope>
</reference>
<dbReference type="GO" id="GO:0022627">
    <property type="term" value="C:cytosolic small ribosomal subunit"/>
    <property type="evidence" value="ECO:0007669"/>
    <property type="project" value="TreeGrafter"/>
</dbReference>
<evidence type="ECO:0000256" key="4">
    <source>
        <dbReference type="ARBA" id="ARBA00022540"/>
    </source>
</evidence>
<keyword evidence="4" id="KW-0396">Initiation factor</keyword>
<evidence type="ECO:0000256" key="8">
    <source>
        <dbReference type="ARBA" id="ARBA00022917"/>
    </source>
</evidence>
<keyword evidence="7" id="KW-0810">Translation regulation</keyword>
<keyword evidence="10" id="KW-1185">Reference proteome</keyword>
<dbReference type="GO" id="GO:0003743">
    <property type="term" value="F:translation initiation factor activity"/>
    <property type="evidence" value="ECO:0007669"/>
    <property type="project" value="UniProtKB-KW"/>
</dbReference>
<evidence type="ECO:0000256" key="2">
    <source>
        <dbReference type="ARBA" id="ARBA00009573"/>
    </source>
</evidence>
<dbReference type="GO" id="GO:0006417">
    <property type="term" value="P:regulation of translation"/>
    <property type="evidence" value="ECO:0007669"/>
    <property type="project" value="UniProtKB-KW"/>
</dbReference>